<reference evidence="1" key="1">
    <citation type="journal article" date="2021" name="Proc. Natl. Acad. Sci. U.S.A.">
        <title>A Catalog of Tens of Thousands of Viruses from Human Metagenomes Reveals Hidden Associations with Chronic Diseases.</title>
        <authorList>
            <person name="Tisza M.J."/>
            <person name="Buck C.B."/>
        </authorList>
    </citation>
    <scope>NUCLEOTIDE SEQUENCE</scope>
    <source>
        <strain evidence="1">CtQWe10</strain>
    </source>
</reference>
<proteinExistence type="predicted"/>
<organism evidence="1">
    <name type="scientific">Siphoviridae sp. ctQWe10</name>
    <dbReference type="NCBI Taxonomy" id="2827867"/>
    <lineage>
        <taxon>Viruses</taxon>
        <taxon>Duplodnaviria</taxon>
        <taxon>Heunggongvirae</taxon>
        <taxon>Uroviricota</taxon>
        <taxon>Caudoviricetes</taxon>
    </lineage>
</organism>
<accession>A0A8S5TBL4</accession>
<evidence type="ECO:0000313" key="1">
    <source>
        <dbReference type="EMBL" id="DAF60708.1"/>
    </source>
</evidence>
<protein>
    <submittedName>
        <fullName evidence="1">Uncharacterized protein</fullName>
    </submittedName>
</protein>
<sequence length="32" mass="3819">MLFCRSKIKNELGKCNTRLVRTDRITIIIRLI</sequence>
<name>A0A8S5TBL4_9CAUD</name>
<dbReference type="EMBL" id="BK032794">
    <property type="protein sequence ID" value="DAF60708.1"/>
    <property type="molecule type" value="Genomic_DNA"/>
</dbReference>